<evidence type="ECO:0000313" key="1">
    <source>
        <dbReference type="EMBL" id="CAL2092955.1"/>
    </source>
</evidence>
<dbReference type="CDD" id="cd10548">
    <property type="entry name" value="cupin_CDO"/>
    <property type="match status" value="1"/>
</dbReference>
<sequence length="406" mass="46467">MSHANESFLRSPQLLTFNKNQNRSNSNNIKLIVIGQGTFALKTTNSDGFEIKLVAKENALLFSINKHSSQLFSVIDGKKELLTESNQVILDQDIDATYWVSLNGLNGVFKFGIGEVRNDLTQFEFETNLKWVHNIDTIEPSANTEPVTLYRDPIVYDPSLKIISTDEITIEDIALNNYVVPTDLTESCQKLYNNISGKNFKLNTSDFPDFTDAIEYSIKTPGCWCYETLKEKADEFGEENPDETYLRITLGANQGDSPGIPYVIEIWPPNHYSPIHNHGDANAVIRVLHGEINVSLFPMLSEYHKTPFKSATFRKDEITWISPRYNQIHQLHNKNIGGPSCITIQCYMYGEANTKHYEYFDYLENTNIEQFTPNSDADYLVFKNIIKEEWNNKNQHVTESLLAYQN</sequence>
<keyword evidence="2" id="KW-1185">Reference proteome</keyword>
<name>A0ABM9P5K6_9FLAO</name>
<comment type="caution">
    <text evidence="1">The sequence shown here is derived from an EMBL/GenBank/DDBJ whole genome shotgun (WGS) entry which is preliminary data.</text>
</comment>
<dbReference type="Gene3D" id="2.60.120.10">
    <property type="entry name" value="Jelly Rolls"/>
    <property type="match status" value="1"/>
</dbReference>
<gene>
    <name evidence="1" type="ORF">T190607A01A_50106</name>
</gene>
<dbReference type="RefSeq" id="WP_348713484.1">
    <property type="nucleotide sequence ID" value="NZ_CAXIXY010000007.1"/>
</dbReference>
<dbReference type="InterPro" id="IPR011051">
    <property type="entry name" value="RmlC_Cupin_sf"/>
</dbReference>
<accession>A0ABM9P5K6</accession>
<proteinExistence type="predicted"/>
<organism evidence="1 2">
    <name type="scientific">Tenacibaculum platacis</name>
    <dbReference type="NCBI Taxonomy" id="3137852"/>
    <lineage>
        <taxon>Bacteria</taxon>
        <taxon>Pseudomonadati</taxon>
        <taxon>Bacteroidota</taxon>
        <taxon>Flavobacteriia</taxon>
        <taxon>Flavobacteriales</taxon>
        <taxon>Flavobacteriaceae</taxon>
        <taxon>Tenacibaculum</taxon>
    </lineage>
</organism>
<dbReference type="InterPro" id="IPR014710">
    <property type="entry name" value="RmlC-like_jellyroll"/>
</dbReference>
<reference evidence="1 2" key="1">
    <citation type="submission" date="2024-05" db="EMBL/GenBank/DDBJ databases">
        <authorList>
            <person name="Duchaud E."/>
        </authorList>
    </citation>
    <scope>NUCLEOTIDE SEQUENCE [LARGE SCALE GENOMIC DNA]</scope>
    <source>
        <strain evidence="1">Ena-SAMPLE-TAB-13-05-2024-13:56:06:370-140302</strain>
    </source>
</reference>
<dbReference type="SUPFAM" id="SSF51182">
    <property type="entry name" value="RmlC-like cupins"/>
    <property type="match status" value="1"/>
</dbReference>
<evidence type="ECO:0000313" key="2">
    <source>
        <dbReference type="Proteomes" id="UP001497416"/>
    </source>
</evidence>
<protein>
    <recommendedName>
        <fullName evidence="3">Cysteine dioxygenase</fullName>
    </recommendedName>
</protein>
<dbReference type="Proteomes" id="UP001497416">
    <property type="component" value="Unassembled WGS sequence"/>
</dbReference>
<evidence type="ECO:0008006" key="3">
    <source>
        <dbReference type="Google" id="ProtNLM"/>
    </source>
</evidence>
<dbReference type="EMBL" id="CAXIXY010000007">
    <property type="protein sequence ID" value="CAL2092955.1"/>
    <property type="molecule type" value="Genomic_DNA"/>
</dbReference>